<dbReference type="AlphaFoldDB" id="A0A512CBL8"/>
<gene>
    <name evidence="2" type="ORF">CQA01_21350</name>
</gene>
<keyword evidence="3" id="KW-1185">Reference proteome</keyword>
<keyword evidence="1" id="KW-0812">Transmembrane</keyword>
<evidence type="ECO:0000313" key="3">
    <source>
        <dbReference type="Proteomes" id="UP000321301"/>
    </source>
</evidence>
<evidence type="ECO:0000313" key="2">
    <source>
        <dbReference type="EMBL" id="GEO21601.1"/>
    </source>
</evidence>
<keyword evidence="1" id="KW-0472">Membrane</keyword>
<proteinExistence type="predicted"/>
<keyword evidence="1" id="KW-1133">Transmembrane helix</keyword>
<comment type="caution">
    <text evidence="2">The sequence shown here is derived from an EMBL/GenBank/DDBJ whole genome shotgun (WGS) entry which is preliminary data.</text>
</comment>
<name>A0A512CBL8_9BACT</name>
<dbReference type="EMBL" id="BJYV01000008">
    <property type="protein sequence ID" value="GEO21601.1"/>
    <property type="molecule type" value="Genomic_DNA"/>
</dbReference>
<accession>A0A512CBL8</accession>
<sequence>MSHKTANTSSSAAVGLSIIYSTIYFVSNIYDKFRNYKLYYDNYRIKIIIENIHGKDF</sequence>
<dbReference type="Proteomes" id="UP000321301">
    <property type="component" value="Unassembled WGS sequence"/>
</dbReference>
<evidence type="ECO:0000256" key="1">
    <source>
        <dbReference type="SAM" id="Phobius"/>
    </source>
</evidence>
<feature type="transmembrane region" description="Helical" evidence="1">
    <location>
        <begin position="12"/>
        <end position="30"/>
    </location>
</feature>
<organism evidence="2 3">
    <name type="scientific">Cyclobacterium qasimii</name>
    <dbReference type="NCBI Taxonomy" id="1350429"/>
    <lineage>
        <taxon>Bacteria</taxon>
        <taxon>Pseudomonadati</taxon>
        <taxon>Bacteroidota</taxon>
        <taxon>Cytophagia</taxon>
        <taxon>Cytophagales</taxon>
        <taxon>Cyclobacteriaceae</taxon>
        <taxon>Cyclobacterium</taxon>
    </lineage>
</organism>
<reference evidence="2 3" key="1">
    <citation type="submission" date="2019-07" db="EMBL/GenBank/DDBJ databases">
        <title>Whole genome shotgun sequence of Cyclobacterium qasimii NBRC 106168.</title>
        <authorList>
            <person name="Hosoyama A."/>
            <person name="Uohara A."/>
            <person name="Ohji S."/>
            <person name="Ichikawa N."/>
        </authorList>
    </citation>
    <scope>NUCLEOTIDE SEQUENCE [LARGE SCALE GENOMIC DNA]</scope>
    <source>
        <strain evidence="2 3">NBRC 106168</strain>
    </source>
</reference>
<protein>
    <submittedName>
        <fullName evidence="2">Uncharacterized protein</fullName>
    </submittedName>
</protein>